<dbReference type="VEuPathDB" id="TrichDB:TRFO_35620"/>
<dbReference type="Proteomes" id="UP000179807">
    <property type="component" value="Unassembled WGS sequence"/>
</dbReference>
<dbReference type="GeneID" id="94845071"/>
<dbReference type="InterPro" id="IPR036174">
    <property type="entry name" value="Znf_Sec23_Sec24_sf"/>
</dbReference>
<dbReference type="GO" id="GO:0008270">
    <property type="term" value="F:zinc ion binding"/>
    <property type="evidence" value="ECO:0007669"/>
    <property type="project" value="InterPro"/>
</dbReference>
<dbReference type="GO" id="GO:0030127">
    <property type="term" value="C:COPII vesicle coat"/>
    <property type="evidence" value="ECO:0007669"/>
    <property type="project" value="InterPro"/>
</dbReference>
<evidence type="ECO:0000313" key="1">
    <source>
        <dbReference type="EMBL" id="OHS98052.1"/>
    </source>
</evidence>
<dbReference type="RefSeq" id="XP_068351189.1">
    <property type="nucleotide sequence ID" value="XM_068510367.1"/>
</dbReference>
<keyword evidence="2" id="KW-1185">Reference proteome</keyword>
<organism evidence="1 2">
    <name type="scientific">Tritrichomonas foetus</name>
    <dbReference type="NCBI Taxonomy" id="1144522"/>
    <lineage>
        <taxon>Eukaryota</taxon>
        <taxon>Metamonada</taxon>
        <taxon>Parabasalia</taxon>
        <taxon>Tritrichomonadida</taxon>
        <taxon>Tritrichomonadidae</taxon>
        <taxon>Tritrichomonas</taxon>
    </lineage>
</organism>
<dbReference type="SUPFAM" id="SSF82919">
    <property type="entry name" value="Zn-finger domain of Sec23/24"/>
    <property type="match status" value="1"/>
</dbReference>
<evidence type="ECO:0000313" key="2">
    <source>
        <dbReference type="Proteomes" id="UP000179807"/>
    </source>
</evidence>
<proteinExistence type="predicted"/>
<comment type="caution">
    <text evidence="1">The sequence shown here is derived from an EMBL/GenBank/DDBJ whole genome shotgun (WGS) entry which is preliminary data.</text>
</comment>
<gene>
    <name evidence="1" type="ORF">TRFO_35620</name>
</gene>
<evidence type="ECO:0008006" key="3">
    <source>
        <dbReference type="Google" id="ProtNLM"/>
    </source>
</evidence>
<dbReference type="EMBL" id="MLAK01001078">
    <property type="protein sequence ID" value="OHS98052.1"/>
    <property type="molecule type" value="Genomic_DNA"/>
</dbReference>
<sequence length="585" mass="65742">MEKTTQLLPKTEELKKKIRIPLGFTYSPCAPSNNLAKISCDQSSLYICSKCRSFLSPNCITNGAIWNCGICGAQNQGNRDDIYSTLSSKESVEILLKSTKEIGQVFILYFSLDFEKPIDFMKAKVAAFSIVRHLPENSKCLFIIGSDSTEFSLLIPPNRSNSMNEQNQFTKIEIASAVRFSSIQSIIGLDLTKFFFTRDTAKSAEIAIDRLQVSPDSNPHQKSLNLAKILSGFLNPIRFISIINEVTRKPVDIEPLLQTMCRVDFIVANINSRALDLAKNIPGTVSILSNHNSAAQAEHLIKQDTKFQIISSLHHRANDFYECKWQKPPRPYIDTNDKTIFSPVLIGNSHPLIADLTFNPNYKPNNNSNSIPNNISIINARNNNVFHFQIVSKYFYIDNFEKKFILRIENFSYDLTVNFDDFLNSINWNSVLYFWSRKVYGLQHDEAMASILKVAAVVIKQCGGFDKINPDFIKGVCSLSKGTMFSNKEDEYLEGTNLLIFAPPSTMKLIPTIQNEKVHGNNVCESINGISESRGTANTVSPIAKSLQQHLPIYLPIASPIQSEFMKTSITQLSLLEKLVQKSAV</sequence>
<name>A0A1J4JLA8_9EUKA</name>
<dbReference type="GO" id="GO:0006888">
    <property type="term" value="P:endoplasmic reticulum to Golgi vesicle-mediated transport"/>
    <property type="evidence" value="ECO:0007669"/>
    <property type="project" value="InterPro"/>
</dbReference>
<reference evidence="1" key="1">
    <citation type="submission" date="2016-10" db="EMBL/GenBank/DDBJ databases">
        <authorList>
            <person name="Benchimol M."/>
            <person name="Almeida L.G."/>
            <person name="Vasconcelos A.T."/>
            <person name="Perreira-Neves A."/>
            <person name="Rosa I.A."/>
            <person name="Tasca T."/>
            <person name="Bogo M.R."/>
            <person name="de Souza W."/>
        </authorList>
    </citation>
    <scope>NUCLEOTIDE SEQUENCE [LARGE SCALE GENOMIC DNA]</scope>
    <source>
        <strain evidence="1">K</strain>
    </source>
</reference>
<dbReference type="OrthoDB" id="49016at2759"/>
<accession>A0A1J4JLA8</accession>
<protein>
    <recommendedName>
        <fullName evidence="3">Zinc finger Sec23/Sec24-type domain-containing protein</fullName>
    </recommendedName>
</protein>
<dbReference type="AlphaFoldDB" id="A0A1J4JLA8"/>
<dbReference type="GO" id="GO:0006886">
    <property type="term" value="P:intracellular protein transport"/>
    <property type="evidence" value="ECO:0007669"/>
    <property type="project" value="InterPro"/>
</dbReference>